<dbReference type="Gene3D" id="2.40.170.20">
    <property type="entry name" value="TonB-dependent receptor, beta-barrel domain"/>
    <property type="match status" value="1"/>
</dbReference>
<accession>A0A5B9E9E5</accession>
<keyword evidence="5" id="KW-0472">Membrane</keyword>
<dbReference type="InterPro" id="IPR008969">
    <property type="entry name" value="CarboxyPept-like_regulatory"/>
</dbReference>
<evidence type="ECO:0000256" key="1">
    <source>
        <dbReference type="ARBA" id="ARBA00004571"/>
    </source>
</evidence>
<comment type="subcellular location">
    <subcellularLocation>
        <location evidence="1">Cell outer membrane</location>
        <topology evidence="1">Multi-pass membrane protein</topology>
    </subcellularLocation>
</comment>
<keyword evidence="3" id="KW-1134">Transmembrane beta strand</keyword>
<dbReference type="Gene3D" id="2.60.40.1120">
    <property type="entry name" value="Carboxypeptidase-like, regulatory domain"/>
    <property type="match status" value="1"/>
</dbReference>
<name>A0A5B9E9E5_9BACT</name>
<evidence type="ECO:0000313" key="8">
    <source>
        <dbReference type="EMBL" id="QEE26676.1"/>
    </source>
</evidence>
<dbReference type="InterPro" id="IPR036942">
    <property type="entry name" value="Beta-barrel_TonB_sf"/>
</dbReference>
<gene>
    <name evidence="8" type="ORF">FTW19_00835</name>
</gene>
<evidence type="ECO:0000313" key="9">
    <source>
        <dbReference type="Proteomes" id="UP000321820"/>
    </source>
</evidence>
<proteinExistence type="predicted"/>
<dbReference type="GO" id="GO:0009279">
    <property type="term" value="C:cell outer membrane"/>
    <property type="evidence" value="ECO:0007669"/>
    <property type="project" value="UniProtKB-SubCell"/>
</dbReference>
<keyword evidence="2" id="KW-0813">Transport</keyword>
<dbReference type="InterPro" id="IPR057601">
    <property type="entry name" value="Oar-like_b-barrel"/>
</dbReference>
<evidence type="ECO:0000256" key="6">
    <source>
        <dbReference type="ARBA" id="ARBA00023237"/>
    </source>
</evidence>
<evidence type="ECO:0000256" key="2">
    <source>
        <dbReference type="ARBA" id="ARBA00022448"/>
    </source>
</evidence>
<organism evidence="8 9">
    <name type="scientific">Terriglobus albidus</name>
    <dbReference type="NCBI Taxonomy" id="1592106"/>
    <lineage>
        <taxon>Bacteria</taxon>
        <taxon>Pseudomonadati</taxon>
        <taxon>Acidobacteriota</taxon>
        <taxon>Terriglobia</taxon>
        <taxon>Terriglobales</taxon>
        <taxon>Acidobacteriaceae</taxon>
        <taxon>Terriglobus</taxon>
    </lineage>
</organism>
<dbReference type="Pfam" id="PF25183">
    <property type="entry name" value="OMP_b-brl_4"/>
    <property type="match status" value="1"/>
</dbReference>
<dbReference type="SUPFAM" id="SSF49464">
    <property type="entry name" value="Carboxypeptidase regulatory domain-like"/>
    <property type="match status" value="1"/>
</dbReference>
<sequence length="1055" mass="113757">MVFIRPVCSIRRISSLSHRHPAVPAHKEPHTGPSSTISRYRYRGTEAPLSEFAFVRSLGMKMFLRSLLLLVALSVVTAVGRAQQTGFTGKVTDAQGAAISGATVDVLRVGGAVFHATTNAEGVYLVPSLVAADYEITASASGFTPVKKPVTLLVGQLVTLDLQLPVSSTTTSIVVEAESLAIDTTSSVVAGNVTPQEVQGVPINGRNYMSLATLVPGIKINAVTSDVPVGSASESGKFMITMDGLQVSQDTAGAAFGQPRFSQDAISQFQIITNRFDATLGRSAGVYVNSQSKSGSNSYHGGAFGYFRNDSLNAPDPVAKKVLPFSDQQFGGTMGGPIKKDKLWFFGSYEGERKPDTATTTNLVTNAAFSHPNTLRVNEYLGRGDYQINATNRIFVRGDGFTYKSDYLGVSGNADPSRAYQGTRTSYGFVADWNSNLTPNLVNDLHGGYHHFGWQNLPYTQSMEIIFSNITVGGPYNYPQIFAQNNQDYRDDLFWLKGKHSVKFGAEYIYTGHGGYFQQNVRGRINPCSASITAAQYNSMFPNGASDASSWNYTAINSVCGGASTFIKGFGDFTVDVPRSIYGFWFQDDWKILPRLTLNLGVRYDNDFGAFTGGPKLSNGLLVPQGNDNNNFAPRIGFAWDPMGNGKTNIRGGAGLYFADISANQIIDQQIFNGVSTIQASVSGTAASPINFSDPFKGGNPAANPAAYSQAVQPLAKDAKVPYALQLSFGVQRELPWRTVLNMDFVHTRAYDDWIRLNGNFLVDPTNAQRNLNPNSTLASSTTRVCGNGSVSLDTISSYSSTTRQVCNQSFTSVSQFFTPGGAGSIYDGLQMGIKHSTTAGFTGALAYTWARTKNSTEGPFYYPNKPFASGIKDEWGNGTDDQRHSLTLNGEYKWKYGLSLSSLFRFGSGLAFATATGTASPNGGTPTYNRTVAAGTTPIQAGTTCAVAPCLAVYAPISKFSYDASYGSWVMARNAFRGRAYERIDSRLQEAFPIGEKIKGIVAVEVFNLFNHFNPYSYNTNANSSAYGTPTAAGGSGYLEFAPRQLQFIGRISF</sequence>
<evidence type="ECO:0000256" key="5">
    <source>
        <dbReference type="ARBA" id="ARBA00023136"/>
    </source>
</evidence>
<dbReference type="Pfam" id="PF13620">
    <property type="entry name" value="CarboxypepD_reg"/>
    <property type="match status" value="1"/>
</dbReference>
<dbReference type="EMBL" id="CP042806">
    <property type="protein sequence ID" value="QEE26676.1"/>
    <property type="molecule type" value="Genomic_DNA"/>
</dbReference>
<dbReference type="PANTHER" id="PTHR30069">
    <property type="entry name" value="TONB-DEPENDENT OUTER MEMBRANE RECEPTOR"/>
    <property type="match status" value="1"/>
</dbReference>
<feature type="domain" description="TonB-dependent transporter Oar-like beta-barrel" evidence="7">
    <location>
        <begin position="355"/>
        <end position="1048"/>
    </location>
</feature>
<protein>
    <recommendedName>
        <fullName evidence="7">TonB-dependent transporter Oar-like beta-barrel domain-containing protein</fullName>
    </recommendedName>
</protein>
<evidence type="ECO:0000256" key="4">
    <source>
        <dbReference type="ARBA" id="ARBA00022692"/>
    </source>
</evidence>
<keyword evidence="4" id="KW-0812">Transmembrane</keyword>
<dbReference type="OrthoDB" id="97893at2"/>
<dbReference type="SUPFAM" id="SSF56935">
    <property type="entry name" value="Porins"/>
    <property type="match status" value="1"/>
</dbReference>
<evidence type="ECO:0000259" key="7">
    <source>
        <dbReference type="Pfam" id="PF25183"/>
    </source>
</evidence>
<dbReference type="Proteomes" id="UP000321820">
    <property type="component" value="Chromosome"/>
</dbReference>
<dbReference type="InterPro" id="IPR039426">
    <property type="entry name" value="TonB-dep_rcpt-like"/>
</dbReference>
<reference evidence="8 9" key="1">
    <citation type="submission" date="2019-08" db="EMBL/GenBank/DDBJ databases">
        <title>Complete genome sequence of Terriglobus albidus strain ORNL.</title>
        <authorList>
            <person name="Podar M."/>
        </authorList>
    </citation>
    <scope>NUCLEOTIDE SEQUENCE [LARGE SCALE GENOMIC DNA]</scope>
    <source>
        <strain evidence="8 9">ORNL</strain>
    </source>
</reference>
<dbReference type="KEGG" id="talb:FTW19_00835"/>
<dbReference type="PANTHER" id="PTHR30069:SF46">
    <property type="entry name" value="OAR PROTEIN"/>
    <property type="match status" value="1"/>
</dbReference>
<dbReference type="GO" id="GO:0044718">
    <property type="term" value="P:siderophore transmembrane transport"/>
    <property type="evidence" value="ECO:0007669"/>
    <property type="project" value="TreeGrafter"/>
</dbReference>
<keyword evidence="6" id="KW-0998">Cell outer membrane</keyword>
<evidence type="ECO:0000256" key="3">
    <source>
        <dbReference type="ARBA" id="ARBA00022452"/>
    </source>
</evidence>
<keyword evidence="9" id="KW-1185">Reference proteome</keyword>
<dbReference type="AlphaFoldDB" id="A0A5B9E9E5"/>
<dbReference type="GO" id="GO:0015344">
    <property type="term" value="F:siderophore uptake transmembrane transporter activity"/>
    <property type="evidence" value="ECO:0007669"/>
    <property type="project" value="TreeGrafter"/>
</dbReference>